<dbReference type="AlphaFoldDB" id="A0A378NSZ3"/>
<dbReference type="InterPro" id="IPR005335">
    <property type="entry name" value="Terminase_ssu"/>
</dbReference>
<dbReference type="Proteomes" id="UP000255234">
    <property type="component" value="Unassembled WGS sequence"/>
</dbReference>
<evidence type="ECO:0000256" key="2">
    <source>
        <dbReference type="ARBA" id="ARBA00023219"/>
    </source>
</evidence>
<organism evidence="3 4">
    <name type="scientific">Megamonas hypermegale</name>
    <dbReference type="NCBI Taxonomy" id="158847"/>
    <lineage>
        <taxon>Bacteria</taxon>
        <taxon>Bacillati</taxon>
        <taxon>Bacillota</taxon>
        <taxon>Negativicutes</taxon>
        <taxon>Selenomonadales</taxon>
        <taxon>Selenomonadaceae</taxon>
        <taxon>Megamonas</taxon>
    </lineage>
</organism>
<dbReference type="GO" id="GO:0051276">
    <property type="term" value="P:chromosome organization"/>
    <property type="evidence" value="ECO:0007669"/>
    <property type="project" value="InterPro"/>
</dbReference>
<proteinExistence type="predicted"/>
<evidence type="ECO:0000313" key="4">
    <source>
        <dbReference type="Proteomes" id="UP000255234"/>
    </source>
</evidence>
<gene>
    <name evidence="3" type="ORF">NCTC10571_01647</name>
</gene>
<dbReference type="RefSeq" id="WP_115151815.1">
    <property type="nucleotide sequence ID" value="NZ_UGPP01000001.1"/>
</dbReference>
<keyword evidence="1" id="KW-1188">Viral release from host cell</keyword>
<evidence type="ECO:0000313" key="3">
    <source>
        <dbReference type="EMBL" id="STY71491.1"/>
    </source>
</evidence>
<dbReference type="Gene3D" id="1.10.10.1400">
    <property type="entry name" value="Terminase, small subunit, N-terminal DNA-binding domain, HTH motif"/>
    <property type="match status" value="1"/>
</dbReference>
<dbReference type="InterPro" id="IPR052404">
    <property type="entry name" value="SPP1-like_terminase"/>
</dbReference>
<reference evidence="3 4" key="1">
    <citation type="submission" date="2018-06" db="EMBL/GenBank/DDBJ databases">
        <authorList>
            <consortium name="Pathogen Informatics"/>
            <person name="Doyle S."/>
        </authorList>
    </citation>
    <scope>NUCLEOTIDE SEQUENCE [LARGE SCALE GENOMIC DNA]</scope>
    <source>
        <strain evidence="3 4">NCTC10571</strain>
    </source>
</reference>
<dbReference type="EMBL" id="UGPP01000001">
    <property type="protein sequence ID" value="STY71491.1"/>
    <property type="molecule type" value="Genomic_DNA"/>
</dbReference>
<dbReference type="PANTHER" id="PTHR41328">
    <property type="entry name" value="TERMINASE SMALL SUBUNIT-RELATED"/>
    <property type="match status" value="1"/>
</dbReference>
<accession>A0A378NSZ3</accession>
<dbReference type="Pfam" id="PF03592">
    <property type="entry name" value="Terminase_2"/>
    <property type="match status" value="1"/>
</dbReference>
<keyword evidence="2" id="KW-0231">Viral genome packaging</keyword>
<dbReference type="PANTHER" id="PTHR41328:SF2">
    <property type="entry name" value="TERMINASE SMALL SUBUNIT"/>
    <property type="match status" value="1"/>
</dbReference>
<name>A0A378NSZ3_9FIRM</name>
<protein>
    <submittedName>
        <fullName evidence="3">Terminase small subunit</fullName>
    </submittedName>
</protein>
<sequence length="137" mass="15571">MTKLTAKQERFCREYIIDLNATRAAIRAGYSEKTANRIASENLSKLDIQEKIRQLQQKIEARTEITQDKVLNELANIGFAEPSKQIRVTDKIKALELLGKHLGIFTDKLQVKGDIKTINPYENLTTEDLIKLAKNDG</sequence>
<dbReference type="InterPro" id="IPR038713">
    <property type="entry name" value="Terminase_Gp1_N_sf"/>
</dbReference>
<evidence type="ECO:0000256" key="1">
    <source>
        <dbReference type="ARBA" id="ARBA00022612"/>
    </source>
</evidence>